<evidence type="ECO:0000256" key="1">
    <source>
        <dbReference type="SAM" id="Phobius"/>
    </source>
</evidence>
<reference evidence="2 3" key="1">
    <citation type="submission" date="2020-04" db="EMBL/GenBank/DDBJ databases">
        <authorList>
            <person name="De Canck E."/>
        </authorList>
    </citation>
    <scope>NUCLEOTIDE SEQUENCE [LARGE SCALE GENOMIC DNA]</scope>
    <source>
        <strain evidence="2 3">LMG 27177</strain>
    </source>
</reference>
<organism evidence="2 3">
    <name type="scientific">Paraburkholderia fynbosensis</name>
    <dbReference type="NCBI Taxonomy" id="1200993"/>
    <lineage>
        <taxon>Bacteria</taxon>
        <taxon>Pseudomonadati</taxon>
        <taxon>Pseudomonadota</taxon>
        <taxon>Betaproteobacteria</taxon>
        <taxon>Burkholderiales</taxon>
        <taxon>Burkholderiaceae</taxon>
        <taxon>Paraburkholderia</taxon>
    </lineage>
</organism>
<feature type="transmembrane region" description="Helical" evidence="1">
    <location>
        <begin position="43"/>
        <end position="62"/>
    </location>
</feature>
<proteinExistence type="predicted"/>
<dbReference type="Proteomes" id="UP000494252">
    <property type="component" value="Unassembled WGS sequence"/>
</dbReference>
<evidence type="ECO:0000313" key="2">
    <source>
        <dbReference type="EMBL" id="CAB3785488.1"/>
    </source>
</evidence>
<keyword evidence="1" id="KW-0472">Membrane</keyword>
<name>A0A6J5FR13_9BURK</name>
<dbReference type="RefSeq" id="WP_175158855.1">
    <property type="nucleotide sequence ID" value="NZ_CADIKI010000004.1"/>
</dbReference>
<protein>
    <recommendedName>
        <fullName evidence="4">Lipoprotein</fullName>
    </recommendedName>
</protein>
<evidence type="ECO:0000313" key="3">
    <source>
        <dbReference type="Proteomes" id="UP000494252"/>
    </source>
</evidence>
<keyword evidence="1" id="KW-0812">Transmembrane</keyword>
<dbReference type="AlphaFoldDB" id="A0A6J5FR13"/>
<keyword evidence="3" id="KW-1185">Reference proteome</keyword>
<sequence>MNDDRRYGTVLMRKRFQRWLFAATLICAGGLQGCATSLETFGLGAGVGIVGALGALGCAIGCR</sequence>
<gene>
    <name evidence="2" type="ORF">LMG27177_01856</name>
</gene>
<dbReference type="EMBL" id="CADIKI010000004">
    <property type="protein sequence ID" value="CAB3785488.1"/>
    <property type="molecule type" value="Genomic_DNA"/>
</dbReference>
<evidence type="ECO:0008006" key="4">
    <source>
        <dbReference type="Google" id="ProtNLM"/>
    </source>
</evidence>
<dbReference type="PROSITE" id="PS51257">
    <property type="entry name" value="PROKAR_LIPOPROTEIN"/>
    <property type="match status" value="1"/>
</dbReference>
<keyword evidence="1" id="KW-1133">Transmembrane helix</keyword>
<accession>A0A6J5FR13</accession>